<dbReference type="Gene3D" id="4.10.70.10">
    <property type="entry name" value="Disintegrin domain"/>
    <property type="match status" value="1"/>
</dbReference>
<feature type="compositionally biased region" description="Low complexity" evidence="3">
    <location>
        <begin position="260"/>
        <end position="271"/>
    </location>
</feature>
<dbReference type="SMART" id="SM00050">
    <property type="entry name" value="DISIN"/>
    <property type="match status" value="1"/>
</dbReference>
<feature type="disulfide bond" evidence="2">
    <location>
        <begin position="225"/>
        <end position="234"/>
    </location>
</feature>
<dbReference type="PROSITE" id="PS01186">
    <property type="entry name" value="EGF_2"/>
    <property type="match status" value="1"/>
</dbReference>
<proteinExistence type="predicted"/>
<dbReference type="PRINTS" id="PR00289">
    <property type="entry name" value="DISINTEGRIN"/>
</dbReference>
<evidence type="ECO:0000256" key="2">
    <source>
        <dbReference type="PROSITE-ProRule" id="PRU00076"/>
    </source>
</evidence>
<dbReference type="InterPro" id="IPR006586">
    <property type="entry name" value="ADAM_Cys-rich"/>
</dbReference>
<accession>A0A6S7GE35</accession>
<dbReference type="PROSITE" id="PS00427">
    <property type="entry name" value="DISINTEGRIN_1"/>
    <property type="match status" value="1"/>
</dbReference>
<dbReference type="Pfam" id="PF00200">
    <property type="entry name" value="Disintegrin"/>
    <property type="match status" value="1"/>
</dbReference>
<dbReference type="Pfam" id="PF08516">
    <property type="entry name" value="ADAM_CR"/>
    <property type="match status" value="1"/>
</dbReference>
<feature type="disulfide bond" evidence="2">
    <location>
        <begin position="207"/>
        <end position="217"/>
    </location>
</feature>
<keyword evidence="5" id="KW-1185">Reference proteome</keyword>
<organism evidence="4 5">
    <name type="scientific">Paramuricea clavata</name>
    <name type="common">Red gorgonian</name>
    <name type="synonym">Violescent sea-whip</name>
    <dbReference type="NCBI Taxonomy" id="317549"/>
    <lineage>
        <taxon>Eukaryota</taxon>
        <taxon>Metazoa</taxon>
        <taxon>Cnidaria</taxon>
        <taxon>Anthozoa</taxon>
        <taxon>Octocorallia</taxon>
        <taxon>Malacalcyonacea</taxon>
        <taxon>Plexauridae</taxon>
        <taxon>Paramuricea</taxon>
    </lineage>
</organism>
<dbReference type="InterPro" id="IPR000742">
    <property type="entry name" value="EGF"/>
</dbReference>
<dbReference type="Gene3D" id="2.10.25.10">
    <property type="entry name" value="Laminin"/>
    <property type="match status" value="1"/>
</dbReference>
<feature type="compositionally biased region" description="Acidic residues" evidence="3">
    <location>
        <begin position="272"/>
        <end position="289"/>
    </location>
</feature>
<sequence length="342" mass="36284">MLNDEAQCSDGVCCSNCQFISRGAVCREAVNSCDVPEYCNGASEVCPADLVTVNGISCDNNQGYCREGECRAQDDQCDELWSGGAFKANDSCYQHVNTRGDQHGYCKKLNETTYMACQPKDVQCGKLMCVGNSTITPKNLGYGWRSSTVNLLINGVLITCRSAMIFQEEGLPELGTVLDGTKCGNEMVCQNNTCVSLSVANAGQPTCANDCSGNGVCNENGNCHCTPGWKCPDCSQAYDGPGGSIDSGLNCEAVNATTAATTTPATTTEAETTTEETTTEAEPTTEETTTEATTTEATTTEVITTEATTTQAPDIDKCFNICHTNATCNVYMAFFDCECNVG</sequence>
<dbReference type="OrthoDB" id="5951731at2759"/>
<dbReference type="Proteomes" id="UP001152795">
    <property type="component" value="Unassembled WGS sequence"/>
</dbReference>
<dbReference type="EMBL" id="CACRXK020001899">
    <property type="protein sequence ID" value="CAB3991674.1"/>
    <property type="molecule type" value="Genomic_DNA"/>
</dbReference>
<evidence type="ECO:0000256" key="1">
    <source>
        <dbReference type="PROSITE-ProRule" id="PRU00068"/>
    </source>
</evidence>
<dbReference type="InterPro" id="IPR036436">
    <property type="entry name" value="Disintegrin_dom_sf"/>
</dbReference>
<dbReference type="InterPro" id="IPR018358">
    <property type="entry name" value="Disintegrin_CS"/>
</dbReference>
<comment type="caution">
    <text evidence="2">Lacks conserved residue(s) required for the propagation of feature annotation.</text>
</comment>
<keyword evidence="2" id="KW-0245">EGF-like domain</keyword>
<evidence type="ECO:0000313" key="5">
    <source>
        <dbReference type="Proteomes" id="UP001152795"/>
    </source>
</evidence>
<protein>
    <submittedName>
        <fullName evidence="4">Disintegrin and metallo ase domain-containing 33</fullName>
    </submittedName>
</protein>
<dbReference type="SUPFAM" id="SSF57552">
    <property type="entry name" value="Blood coagulation inhibitor (disintegrin)"/>
    <property type="match status" value="1"/>
</dbReference>
<feature type="region of interest" description="Disordered" evidence="3">
    <location>
        <begin position="260"/>
        <end position="297"/>
    </location>
</feature>
<dbReference type="PROSITE" id="PS50214">
    <property type="entry name" value="DISINTEGRIN_2"/>
    <property type="match status" value="1"/>
</dbReference>
<name>A0A6S7GE35_PARCT</name>
<feature type="disulfide bond" evidence="1">
    <location>
        <begin position="26"/>
        <end position="46"/>
    </location>
</feature>
<dbReference type="SMART" id="SM00608">
    <property type="entry name" value="ACR"/>
    <property type="match status" value="1"/>
</dbReference>
<gene>
    <name evidence="4" type="ORF">PACLA_8A002725</name>
</gene>
<evidence type="ECO:0000256" key="3">
    <source>
        <dbReference type="SAM" id="MobiDB-lite"/>
    </source>
</evidence>
<dbReference type="InterPro" id="IPR001762">
    <property type="entry name" value="Disintegrin_dom"/>
</dbReference>
<reference evidence="4" key="1">
    <citation type="submission" date="2020-04" db="EMBL/GenBank/DDBJ databases">
        <authorList>
            <person name="Alioto T."/>
            <person name="Alioto T."/>
            <person name="Gomez Garrido J."/>
        </authorList>
    </citation>
    <scope>NUCLEOTIDE SEQUENCE</scope>
    <source>
        <strain evidence="4">A484AB</strain>
    </source>
</reference>
<dbReference type="PROSITE" id="PS50026">
    <property type="entry name" value="EGF_3"/>
    <property type="match status" value="1"/>
</dbReference>
<evidence type="ECO:0000313" key="4">
    <source>
        <dbReference type="EMBL" id="CAB3991674.1"/>
    </source>
</evidence>
<keyword evidence="2" id="KW-1015">Disulfide bond</keyword>
<dbReference type="AlphaFoldDB" id="A0A6S7GE35"/>
<dbReference type="PANTHER" id="PTHR11905:SF159">
    <property type="entry name" value="ADAM METALLOPROTEASE"/>
    <property type="match status" value="1"/>
</dbReference>
<dbReference type="PANTHER" id="PTHR11905">
    <property type="entry name" value="ADAM A DISINTEGRIN AND METALLOPROTEASE DOMAIN"/>
    <property type="match status" value="1"/>
</dbReference>
<comment type="caution">
    <text evidence="4">The sequence shown here is derived from an EMBL/GenBank/DDBJ whole genome shotgun (WGS) entry which is preliminary data.</text>
</comment>